<keyword evidence="3" id="KW-1185">Reference proteome</keyword>
<sequence length="114" mass="13158">MAYRLILDENVEHEVLHRLENYGHDVEHIDFATELGKGTDDRPIARYSQESDRIIVTYDDDFALELGDDDYRAAFYFADATLSAKQVADVIHRVSQVYAQEEVDGLEYVGTEWL</sequence>
<dbReference type="Pfam" id="PF18480">
    <property type="entry name" value="DUF5615"/>
    <property type="match status" value="1"/>
</dbReference>
<evidence type="ECO:0000313" key="3">
    <source>
        <dbReference type="Proteomes" id="UP000428325"/>
    </source>
</evidence>
<organism evidence="2 3">
    <name type="scientific">Haloplanus rallus</name>
    <dbReference type="NCBI Taxonomy" id="1816183"/>
    <lineage>
        <taxon>Archaea</taxon>
        <taxon>Methanobacteriati</taxon>
        <taxon>Methanobacteriota</taxon>
        <taxon>Stenosarchaea group</taxon>
        <taxon>Halobacteria</taxon>
        <taxon>Halobacteriales</taxon>
        <taxon>Haloferacaceae</taxon>
        <taxon>Haloplanus</taxon>
    </lineage>
</organism>
<proteinExistence type="predicted"/>
<dbReference type="OrthoDB" id="147476at2157"/>
<dbReference type="Proteomes" id="UP000428325">
    <property type="component" value="Chromosome"/>
</dbReference>
<name>A0A6B9FFG3_9EURY</name>
<dbReference type="KEGG" id="hra:EI982_14510"/>
<gene>
    <name evidence="2" type="ORF">EI982_14510</name>
</gene>
<reference evidence="2 3" key="1">
    <citation type="submission" date="2018-12" db="EMBL/GenBank/DDBJ databases">
        <title>Complete genome sequence of Haloplanus rallus MBLA0036.</title>
        <authorList>
            <person name="Nam Y.-d."/>
            <person name="Kang J."/>
            <person name="Chung W.-H."/>
            <person name="Park Y.S."/>
        </authorList>
    </citation>
    <scope>NUCLEOTIDE SEQUENCE [LARGE SCALE GENOMIC DNA]</scope>
    <source>
        <strain evidence="2 3">MBLA0036</strain>
    </source>
</reference>
<evidence type="ECO:0000313" key="2">
    <source>
        <dbReference type="EMBL" id="QGX95910.1"/>
    </source>
</evidence>
<dbReference type="RefSeq" id="WP_157690368.1">
    <property type="nucleotide sequence ID" value="NZ_CP034345.1"/>
</dbReference>
<protein>
    <recommendedName>
        <fullName evidence="1">DUF5615 domain-containing protein</fullName>
    </recommendedName>
</protein>
<evidence type="ECO:0000259" key="1">
    <source>
        <dbReference type="Pfam" id="PF18480"/>
    </source>
</evidence>
<dbReference type="EMBL" id="CP034345">
    <property type="protein sequence ID" value="QGX95910.1"/>
    <property type="molecule type" value="Genomic_DNA"/>
</dbReference>
<feature type="domain" description="DUF5615" evidence="1">
    <location>
        <begin position="4"/>
        <end position="63"/>
    </location>
</feature>
<dbReference type="InterPro" id="IPR041049">
    <property type="entry name" value="DUF5615"/>
</dbReference>
<dbReference type="AlphaFoldDB" id="A0A6B9FFG3"/>
<dbReference type="GeneID" id="43370781"/>
<accession>A0A6B9FFG3</accession>